<keyword evidence="9" id="KW-0614">Plasmid</keyword>
<dbReference type="PRINTS" id="PR00420">
    <property type="entry name" value="RNGMNOXGNASE"/>
</dbReference>
<keyword evidence="2" id="KW-0285">Flavoprotein</keyword>
<evidence type="ECO:0000313" key="10">
    <source>
        <dbReference type="Proteomes" id="UP001164803"/>
    </source>
</evidence>
<dbReference type="Proteomes" id="UP001164803">
    <property type="component" value="Chromosome"/>
</dbReference>
<feature type="domain" description="FAD-binding" evidence="7">
    <location>
        <begin position="7"/>
        <end position="348"/>
    </location>
</feature>
<gene>
    <name evidence="8" type="ORF">NZD86_19240</name>
    <name evidence="9" type="ORF">NZD86_23815</name>
</gene>
<name>A0ABY6Z970_9BACL</name>
<keyword evidence="6" id="KW-1133">Transmembrane helix</keyword>
<dbReference type="Proteomes" id="UP001164803">
    <property type="component" value="Plasmid unnamed1"/>
</dbReference>
<dbReference type="Gene3D" id="3.50.50.60">
    <property type="entry name" value="FAD/NAD(P)-binding domain"/>
    <property type="match status" value="1"/>
</dbReference>
<evidence type="ECO:0000259" key="7">
    <source>
        <dbReference type="Pfam" id="PF01494"/>
    </source>
</evidence>
<dbReference type="InterPro" id="IPR050493">
    <property type="entry name" value="FAD-dep_Monooxygenase_BioMet"/>
</dbReference>
<geneLocation type="plasmid" evidence="9 10">
    <name>unnamed1</name>
</geneLocation>
<sequence>MGQTNSVAVLVIGGGIGGLAAALAISRAGKQVCVLEQAPEFGEIGAGLQLGPNAMAVLDKLGLYNEASKYAVFPERLVIMDAIKGRELSALDLGREFISRYGYPYAVMHRSDLHTVLAEACRREGNMSLLTNKKVVSIQDHGAEVEVLCQDGSVYLAEAVIGADGLWSTARKLLVEDKPIADGFVAYRGAVPLSGMTAHARLEDVVMWIGPDMHFVQYPIRSNELYNQVAVFKSKRYHEGAEDWGTPDELDAHYAMCCPTIQKAIQYIHRDQHWKMFDREPIDNWTQGRITLLGDSAHPMYQYMAQGACQAIEDSDCLGRMFSLHGTNIDTVFAEYQKERIPRTARVQRSVRTWGEIIHASNPTTVLLRNTIMEQRASTDYSVVEWLYGGHKVKAENQAVI</sequence>
<dbReference type="Pfam" id="PF01494">
    <property type="entry name" value="FAD_binding_3"/>
    <property type="match status" value="1"/>
</dbReference>
<proteinExistence type="predicted"/>
<keyword evidence="3" id="KW-0274">FAD</keyword>
<protein>
    <submittedName>
        <fullName evidence="9">FAD-dependent monooxygenase</fullName>
    </submittedName>
</protein>
<dbReference type="PANTHER" id="PTHR13789">
    <property type="entry name" value="MONOOXYGENASE"/>
    <property type="match status" value="1"/>
</dbReference>
<dbReference type="PANTHER" id="PTHR13789:SF318">
    <property type="entry name" value="GERANYLGERANYL DIPHOSPHATE REDUCTASE"/>
    <property type="match status" value="1"/>
</dbReference>
<keyword evidence="5 9" id="KW-0503">Monooxygenase</keyword>
<dbReference type="InterPro" id="IPR036188">
    <property type="entry name" value="FAD/NAD-bd_sf"/>
</dbReference>
<organism evidence="9 10">
    <name type="scientific">Alicyclobacillus dauci</name>
    <dbReference type="NCBI Taxonomy" id="1475485"/>
    <lineage>
        <taxon>Bacteria</taxon>
        <taxon>Bacillati</taxon>
        <taxon>Bacillota</taxon>
        <taxon>Bacilli</taxon>
        <taxon>Bacillales</taxon>
        <taxon>Alicyclobacillaceae</taxon>
        <taxon>Alicyclobacillus</taxon>
    </lineage>
</organism>
<evidence type="ECO:0000256" key="4">
    <source>
        <dbReference type="ARBA" id="ARBA00023002"/>
    </source>
</evidence>
<dbReference type="InterPro" id="IPR002938">
    <property type="entry name" value="FAD-bd"/>
</dbReference>
<dbReference type="EMBL" id="CP104064">
    <property type="protein sequence ID" value="WAH36340.1"/>
    <property type="molecule type" value="Genomic_DNA"/>
</dbReference>
<comment type="cofactor">
    <cofactor evidence="1">
        <name>FAD</name>
        <dbReference type="ChEBI" id="CHEBI:57692"/>
    </cofactor>
</comment>
<keyword evidence="6" id="KW-0812">Transmembrane</keyword>
<evidence type="ECO:0000256" key="6">
    <source>
        <dbReference type="SAM" id="Phobius"/>
    </source>
</evidence>
<dbReference type="EMBL" id="CP104065">
    <property type="protein sequence ID" value="WAH39391.1"/>
    <property type="molecule type" value="Genomic_DNA"/>
</dbReference>
<evidence type="ECO:0000313" key="8">
    <source>
        <dbReference type="EMBL" id="WAH36340.1"/>
    </source>
</evidence>
<dbReference type="SUPFAM" id="SSF51905">
    <property type="entry name" value="FAD/NAD(P)-binding domain"/>
    <property type="match status" value="1"/>
</dbReference>
<evidence type="ECO:0000256" key="2">
    <source>
        <dbReference type="ARBA" id="ARBA00022630"/>
    </source>
</evidence>
<keyword evidence="4" id="KW-0560">Oxidoreductase</keyword>
<evidence type="ECO:0000256" key="5">
    <source>
        <dbReference type="ARBA" id="ARBA00023033"/>
    </source>
</evidence>
<evidence type="ECO:0000313" key="9">
    <source>
        <dbReference type="EMBL" id="WAH39391.1"/>
    </source>
</evidence>
<keyword evidence="10" id="KW-1185">Reference proteome</keyword>
<dbReference type="RefSeq" id="WP_268043669.1">
    <property type="nucleotide sequence ID" value="NZ_CP104064.1"/>
</dbReference>
<evidence type="ECO:0000256" key="3">
    <source>
        <dbReference type="ARBA" id="ARBA00022827"/>
    </source>
</evidence>
<evidence type="ECO:0000256" key="1">
    <source>
        <dbReference type="ARBA" id="ARBA00001974"/>
    </source>
</evidence>
<dbReference type="GO" id="GO:0004497">
    <property type="term" value="F:monooxygenase activity"/>
    <property type="evidence" value="ECO:0007669"/>
    <property type="project" value="UniProtKB-KW"/>
</dbReference>
<keyword evidence="6" id="KW-0472">Membrane</keyword>
<accession>A0ABY6Z970</accession>
<feature type="transmembrane region" description="Helical" evidence="6">
    <location>
        <begin position="7"/>
        <end position="25"/>
    </location>
</feature>
<dbReference type="SUPFAM" id="SSF54373">
    <property type="entry name" value="FAD-linked reductases, C-terminal domain"/>
    <property type="match status" value="1"/>
</dbReference>
<reference evidence="9" key="1">
    <citation type="submission" date="2022-08" db="EMBL/GenBank/DDBJ databases">
        <title>Alicyclobacillus dauci DSM2870, complete genome.</title>
        <authorList>
            <person name="Wang Q."/>
            <person name="Cai R."/>
            <person name="Wang Z."/>
        </authorList>
    </citation>
    <scope>NUCLEOTIDE SEQUENCE</scope>
    <source>
        <strain evidence="9">DSM 28700</strain>
        <plasmid evidence="9">unnamed1</plasmid>
    </source>
</reference>